<dbReference type="EMBL" id="CP012159">
    <property type="protein sequence ID" value="AKT43548.1"/>
    <property type="molecule type" value="Genomic_DNA"/>
</dbReference>
<name>A0A0K1ESE9_CHOCO</name>
<dbReference type="SUPFAM" id="SSF52343">
    <property type="entry name" value="Ferredoxin reductase-like, C-terminal NADP-linked domain"/>
    <property type="match status" value="1"/>
</dbReference>
<evidence type="ECO:0000256" key="2">
    <source>
        <dbReference type="ARBA" id="ARBA00008312"/>
    </source>
</evidence>
<keyword evidence="11" id="KW-1185">Reference proteome</keyword>
<dbReference type="Proteomes" id="UP000067626">
    <property type="component" value="Chromosome"/>
</dbReference>
<dbReference type="PANTHER" id="PTHR47878">
    <property type="entry name" value="OXIDOREDUCTASE FAD/NAD(P)-BINDING DOMAIN PROTEIN"/>
    <property type="match status" value="1"/>
</dbReference>
<dbReference type="InterPro" id="IPR001433">
    <property type="entry name" value="OxRdtase_FAD/NAD-bd"/>
</dbReference>
<comment type="cofactor">
    <cofactor evidence="1">
        <name>FAD</name>
        <dbReference type="ChEBI" id="CHEBI:57692"/>
    </cofactor>
</comment>
<keyword evidence="8" id="KW-0560">Oxidoreductase</keyword>
<dbReference type="AlphaFoldDB" id="A0A0K1ESE9"/>
<evidence type="ECO:0000256" key="3">
    <source>
        <dbReference type="ARBA" id="ARBA00013223"/>
    </source>
</evidence>
<dbReference type="PROSITE" id="PS51384">
    <property type="entry name" value="FAD_FR"/>
    <property type="match status" value="1"/>
</dbReference>
<dbReference type="GO" id="GO:0000166">
    <property type="term" value="F:nucleotide binding"/>
    <property type="evidence" value="ECO:0007669"/>
    <property type="project" value="UniProtKB-KW"/>
</dbReference>
<dbReference type="GO" id="GO:0034599">
    <property type="term" value="P:cellular response to oxidative stress"/>
    <property type="evidence" value="ECO:0007669"/>
    <property type="project" value="TreeGrafter"/>
</dbReference>
<comment type="similarity">
    <text evidence="2">Belongs to the ferredoxin--NADP reductase type 1 family.</text>
</comment>
<dbReference type="PANTHER" id="PTHR47878:SF1">
    <property type="entry name" value="FLAVODOXIN_FERREDOXIN--NADP REDUCTASE"/>
    <property type="match status" value="1"/>
</dbReference>
<keyword evidence="4" id="KW-0285">Flavoprotein</keyword>
<evidence type="ECO:0000256" key="6">
    <source>
        <dbReference type="ARBA" id="ARBA00022827"/>
    </source>
</evidence>
<evidence type="ECO:0000313" key="11">
    <source>
        <dbReference type="Proteomes" id="UP000067626"/>
    </source>
</evidence>
<evidence type="ECO:0000256" key="5">
    <source>
        <dbReference type="ARBA" id="ARBA00022741"/>
    </source>
</evidence>
<dbReference type="GO" id="GO:0004324">
    <property type="term" value="F:ferredoxin-NADP+ reductase activity"/>
    <property type="evidence" value="ECO:0007669"/>
    <property type="project" value="UniProtKB-EC"/>
</dbReference>
<protein>
    <recommendedName>
        <fullName evidence="3">ferredoxin--NADP(+) reductase</fullName>
        <ecNumber evidence="3">1.18.1.2</ecNumber>
    </recommendedName>
</protein>
<dbReference type="InterPro" id="IPR017927">
    <property type="entry name" value="FAD-bd_FR_type"/>
</dbReference>
<organism evidence="10 11">
    <name type="scientific">Chondromyces crocatus</name>
    <dbReference type="NCBI Taxonomy" id="52"/>
    <lineage>
        <taxon>Bacteria</taxon>
        <taxon>Pseudomonadati</taxon>
        <taxon>Myxococcota</taxon>
        <taxon>Polyangia</taxon>
        <taxon>Polyangiales</taxon>
        <taxon>Polyangiaceae</taxon>
        <taxon>Chondromyces</taxon>
    </lineage>
</organism>
<dbReference type="GO" id="GO:0042167">
    <property type="term" value="P:heme catabolic process"/>
    <property type="evidence" value="ECO:0007669"/>
    <property type="project" value="TreeGrafter"/>
</dbReference>
<evidence type="ECO:0000259" key="9">
    <source>
        <dbReference type="PROSITE" id="PS51384"/>
    </source>
</evidence>
<dbReference type="InterPro" id="IPR033892">
    <property type="entry name" value="FNR_bac"/>
</dbReference>
<evidence type="ECO:0000256" key="4">
    <source>
        <dbReference type="ARBA" id="ARBA00022630"/>
    </source>
</evidence>
<reference evidence="10 11" key="1">
    <citation type="submission" date="2015-07" db="EMBL/GenBank/DDBJ databases">
        <title>Genome analysis of myxobacterium Chondromyces crocatus Cm c5 reveals a high potential for natural compound synthesis and the genetic basis for the loss of fruiting body formation.</title>
        <authorList>
            <person name="Zaburannyi N."/>
            <person name="Bunk B."/>
            <person name="Maier J."/>
            <person name="Overmann J."/>
            <person name="Mueller R."/>
        </authorList>
    </citation>
    <scope>NUCLEOTIDE SEQUENCE [LARGE SCALE GENOMIC DNA]</scope>
    <source>
        <strain evidence="10 11">Cm c5</strain>
    </source>
</reference>
<evidence type="ECO:0000256" key="7">
    <source>
        <dbReference type="ARBA" id="ARBA00022857"/>
    </source>
</evidence>
<dbReference type="InterPro" id="IPR051930">
    <property type="entry name" value="FNR_type-1"/>
</dbReference>
<dbReference type="PATRIC" id="fig|52.7.peg.8556"/>
<gene>
    <name evidence="10" type="ORF">CMC5_077800</name>
</gene>
<dbReference type="InterPro" id="IPR039261">
    <property type="entry name" value="FNR_nucleotide-bd"/>
</dbReference>
<dbReference type="EC" id="1.18.1.2" evidence="3"/>
<evidence type="ECO:0000313" key="10">
    <source>
        <dbReference type="EMBL" id="AKT43548.1"/>
    </source>
</evidence>
<dbReference type="InterPro" id="IPR017938">
    <property type="entry name" value="Riboflavin_synthase-like_b-brl"/>
</dbReference>
<dbReference type="RefSeq" id="WP_050434997.1">
    <property type="nucleotide sequence ID" value="NZ_CP012159.1"/>
</dbReference>
<keyword evidence="5" id="KW-0547">Nucleotide-binding</keyword>
<accession>A0A0K1ESE9</accession>
<proteinExistence type="inferred from homology"/>
<dbReference type="Gene3D" id="3.40.50.80">
    <property type="entry name" value="Nucleotide-binding domain of ferredoxin-NADP reductase (FNR) module"/>
    <property type="match status" value="1"/>
</dbReference>
<dbReference type="InterPro" id="IPR008333">
    <property type="entry name" value="Cbr1-like_FAD-bd_dom"/>
</dbReference>
<keyword evidence="6" id="KW-0274">FAD</keyword>
<sequence>MLKFTEEKVLDVHHWTDSLFTIKATRSAGFRFVNGQFVMLGMSVEGRPLLRAYSMASASYEETLEFYSIKVPNGPLTSRLQHIKVGDSLLVGTKPTGTLVTGNLVPGKHLWLLATGTGLAPFLSIIKDYEVYEKFDRVILTHTCRNVADLAYAKFIREELPQNEFFGEMVKKKLVYYPTVTRENFKTPGRITHLLKTGKIFHDLDLPPMHPERDRVMLCGSPEMLTETSTLLEEMGFTEGNSGEPGHYLIEKAFSVK</sequence>
<dbReference type="Pfam" id="PF00175">
    <property type="entry name" value="NAD_binding_1"/>
    <property type="match status" value="1"/>
</dbReference>
<dbReference type="STRING" id="52.CMC5_077800"/>
<evidence type="ECO:0000256" key="8">
    <source>
        <dbReference type="ARBA" id="ARBA00023002"/>
    </source>
</evidence>
<keyword evidence="7" id="KW-0521">NADP</keyword>
<dbReference type="Gene3D" id="2.40.30.10">
    <property type="entry name" value="Translation factors"/>
    <property type="match status" value="1"/>
</dbReference>
<dbReference type="OrthoDB" id="9784483at2"/>
<dbReference type="KEGG" id="ccro:CMC5_077800"/>
<feature type="domain" description="FAD-binding FR-type" evidence="9">
    <location>
        <begin position="2"/>
        <end position="102"/>
    </location>
</feature>
<evidence type="ECO:0000256" key="1">
    <source>
        <dbReference type="ARBA" id="ARBA00001974"/>
    </source>
</evidence>
<dbReference type="Pfam" id="PF00970">
    <property type="entry name" value="FAD_binding_6"/>
    <property type="match status" value="1"/>
</dbReference>
<dbReference type="CDD" id="cd06195">
    <property type="entry name" value="FNR1"/>
    <property type="match status" value="1"/>
</dbReference>
<dbReference type="SUPFAM" id="SSF63380">
    <property type="entry name" value="Riboflavin synthase domain-like"/>
    <property type="match status" value="1"/>
</dbReference>